<keyword evidence="1" id="KW-0812">Transmembrane</keyword>
<comment type="subcellular location">
    <subcellularLocation>
        <location evidence="1">Cell outer membrane</location>
        <topology evidence="1">Multi-pass membrane protein</topology>
    </subcellularLocation>
</comment>
<evidence type="ECO:0000313" key="4">
    <source>
        <dbReference type="EMBL" id="GGC41853.1"/>
    </source>
</evidence>
<evidence type="ECO:0000256" key="2">
    <source>
        <dbReference type="SAM" id="SignalP"/>
    </source>
</evidence>
<evidence type="ECO:0000256" key="1">
    <source>
        <dbReference type="PROSITE-ProRule" id="PRU01360"/>
    </source>
</evidence>
<dbReference type="PROSITE" id="PS52016">
    <property type="entry name" value="TONB_DEPENDENT_REC_3"/>
    <property type="match status" value="1"/>
</dbReference>
<dbReference type="InterPro" id="IPR037066">
    <property type="entry name" value="Plug_dom_sf"/>
</dbReference>
<dbReference type="InterPro" id="IPR039426">
    <property type="entry name" value="TonB-dep_rcpt-like"/>
</dbReference>
<dbReference type="Pfam" id="PF07715">
    <property type="entry name" value="Plug"/>
    <property type="match status" value="1"/>
</dbReference>
<feature type="chain" id="PRO_5045118202" evidence="2">
    <location>
        <begin position="21"/>
        <end position="908"/>
    </location>
</feature>
<feature type="signal peptide" evidence="2">
    <location>
        <begin position="1"/>
        <end position="20"/>
    </location>
</feature>
<evidence type="ECO:0000313" key="5">
    <source>
        <dbReference type="Proteomes" id="UP000597338"/>
    </source>
</evidence>
<name>A0ABQ1MPA3_9SPHI</name>
<comment type="caution">
    <text evidence="4">The sequence shown here is derived from an EMBL/GenBank/DDBJ whole genome shotgun (WGS) entry which is preliminary data.</text>
</comment>
<dbReference type="SUPFAM" id="SSF56935">
    <property type="entry name" value="Porins"/>
    <property type="match status" value="1"/>
</dbReference>
<comment type="similarity">
    <text evidence="1">Belongs to the TonB-dependent receptor family.</text>
</comment>
<keyword evidence="1" id="KW-0472">Membrane</keyword>
<dbReference type="Gene3D" id="2.60.40.1930">
    <property type="match status" value="1"/>
</dbReference>
<evidence type="ECO:0000259" key="3">
    <source>
        <dbReference type="Pfam" id="PF07715"/>
    </source>
</evidence>
<dbReference type="Gene3D" id="2.60.40.1120">
    <property type="entry name" value="Carboxypeptidase-like, regulatory domain"/>
    <property type="match status" value="1"/>
</dbReference>
<keyword evidence="2" id="KW-0732">Signal</keyword>
<proteinExistence type="inferred from homology"/>
<keyword evidence="1" id="KW-0813">Transport</keyword>
<protein>
    <submittedName>
        <fullName evidence="4">TonB-dependent receptor</fullName>
    </submittedName>
</protein>
<keyword evidence="5" id="KW-1185">Reference proteome</keyword>
<reference evidence="5" key="1">
    <citation type="journal article" date="2019" name="Int. J. Syst. Evol. Microbiol.">
        <title>The Global Catalogue of Microorganisms (GCM) 10K type strain sequencing project: providing services to taxonomists for standard genome sequencing and annotation.</title>
        <authorList>
            <consortium name="The Broad Institute Genomics Platform"/>
            <consortium name="The Broad Institute Genome Sequencing Center for Infectious Disease"/>
            <person name="Wu L."/>
            <person name="Ma J."/>
        </authorList>
    </citation>
    <scope>NUCLEOTIDE SEQUENCE [LARGE SCALE GENOMIC DNA]</scope>
    <source>
        <strain evidence="5">CGMCC 1.15342</strain>
    </source>
</reference>
<dbReference type="InterPro" id="IPR012910">
    <property type="entry name" value="Plug_dom"/>
</dbReference>
<organism evidence="4 5">
    <name type="scientific">Parapedobacter defluvii</name>
    <dbReference type="NCBI Taxonomy" id="2045106"/>
    <lineage>
        <taxon>Bacteria</taxon>
        <taxon>Pseudomonadati</taxon>
        <taxon>Bacteroidota</taxon>
        <taxon>Sphingobacteriia</taxon>
        <taxon>Sphingobacteriales</taxon>
        <taxon>Sphingobacteriaceae</taxon>
        <taxon>Parapedobacter</taxon>
    </lineage>
</organism>
<dbReference type="RefSeq" id="WP_188753000.1">
    <property type="nucleotide sequence ID" value="NZ_BMIK01000017.1"/>
</dbReference>
<dbReference type="SUPFAM" id="SSF49464">
    <property type="entry name" value="Carboxypeptidase regulatory domain-like"/>
    <property type="match status" value="1"/>
</dbReference>
<dbReference type="Gene3D" id="2.170.130.10">
    <property type="entry name" value="TonB-dependent receptor, plug domain"/>
    <property type="match status" value="1"/>
</dbReference>
<sequence length="908" mass="100578">MYRWLTIFTLFLFSLKAIYAQEDAIGGVLEKLGKYAENYPQERVYLHLDKPYYTVGDDIWFKGYVTIGAYNFLSGLSKILYVDLISPDEKMVQSIRIPLISGVTMGDFQLADSLGEGNYRIRAYTNWMRNFDNEGFFDRVLPIGNARTDSIVTHSSFSYENSPVHTVTAEIAFTDPMGGPMADMNVNYEVILEERNIGRGREKTDEQGRIAFNFVNKQPFNLKTGKIELTLSRSQNQTVKKIIPLKTTSHTPSIQFFPESGHLVAGNLAKVAFKALQPEGLGIGAVGYLEDENGVRIAEFETAHAGMGNFSFIPQAGSTYTAKVTFADGSETEQQLSPVQASGYALAVNNELEKQIFIQAFASDNLVKGQQLTLLLQQNGAVFYASKGKLTKNELVFSVPREYLPAGVVQLTLLAPEMKPLAQRAIFNMDEASILPLSVTTDQKVYGSRQKVAVHITAGHEADSSRVAVLSAAVVDLAKVPMDSTTREGNIYASLLLSSDVRGYIETPEYYFQGADITKGPDVTKRRLLDNVMLTQGWSRINWENLTAGKNPVITYQPEQDLRISGVVTKRNGKTPVPNATVTVLSTNNVGAIVDTVTDEQGRFAFDRLLFFDDTKFVVQARDEQGRKNVDIHLDESPRQQVTRNPNTPDATVDVNQSIGAYLKNTQEQFQEMERYGLKEKSILLEEVKVTREAEKNKVKHSSNLNGPGNADQVLTADELTMGCSSLDICLQGRLVGVIFRNRIPYSTRSPDQPMQIVVDGMYLEGDALATINPMDVETIEVLRGIGNTAVYGMRGGGGVIIITTKRGDGGGYNRDLYTPGIVTYSPQGYYEVREFYIPDYSAPADSLAGMRDLRTTIHWAPNVIADESGQTSFEFYTADSPGTYRIVVEGLDTKGRLGHSVHYITIE</sequence>
<keyword evidence="4" id="KW-0675">Receptor</keyword>
<dbReference type="InterPro" id="IPR008969">
    <property type="entry name" value="CarboxyPept-like_regulatory"/>
</dbReference>
<gene>
    <name evidence="4" type="ORF">GCM10011386_37490</name>
</gene>
<dbReference type="EMBL" id="BMIK01000017">
    <property type="protein sequence ID" value="GGC41853.1"/>
    <property type="molecule type" value="Genomic_DNA"/>
</dbReference>
<accession>A0ABQ1MPA3</accession>
<keyword evidence="1" id="KW-1134">Transmembrane beta strand</keyword>
<feature type="domain" description="TonB-dependent receptor plug" evidence="3">
    <location>
        <begin position="753"/>
        <end position="800"/>
    </location>
</feature>
<dbReference type="Proteomes" id="UP000597338">
    <property type="component" value="Unassembled WGS sequence"/>
</dbReference>
<keyword evidence="1" id="KW-0998">Cell outer membrane</keyword>